<proteinExistence type="predicted"/>
<dbReference type="Proteomes" id="UP000556084">
    <property type="component" value="Unassembled WGS sequence"/>
</dbReference>
<evidence type="ECO:0000313" key="3">
    <source>
        <dbReference type="Proteomes" id="UP000556084"/>
    </source>
</evidence>
<dbReference type="InterPro" id="IPR034660">
    <property type="entry name" value="DinB/YfiT-like"/>
</dbReference>
<dbReference type="Pfam" id="PF12867">
    <property type="entry name" value="DinB_2"/>
    <property type="match status" value="1"/>
</dbReference>
<name>A0A7W7LMV0_9ACTN</name>
<dbReference type="RefSeq" id="WP_184348916.1">
    <property type="nucleotide sequence ID" value="NZ_JACHJH010000003.1"/>
</dbReference>
<accession>A0A7W7LMV0</accession>
<keyword evidence="3" id="KW-1185">Reference proteome</keyword>
<comment type="caution">
    <text evidence="2">The sequence shown here is derived from an EMBL/GenBank/DDBJ whole genome shotgun (WGS) entry which is preliminary data.</text>
</comment>
<gene>
    <name evidence="2" type="ORF">FHS39_002161</name>
</gene>
<dbReference type="SUPFAM" id="SSF109854">
    <property type="entry name" value="DinB/YfiT-like putative metalloenzymes"/>
    <property type="match status" value="1"/>
</dbReference>
<dbReference type="AlphaFoldDB" id="A0A7W7LMV0"/>
<sequence>MHELTTVTDSAAAQLQQVRDLVALLDDAQYVRRPPGASSVAGHVRHCVDHYAALLAGAERGTVDYDRRERGGALETDRTLALARLDVVRSRVRALAPGVLDRPVEVSGIVDARGTVARSRSTVGRELLFVAHHAVHHLALMMPVVRTLGVSVPADLGYAPATMAFLRQRDGGTPA</sequence>
<organism evidence="2 3">
    <name type="scientific">Streptomyces olivoverticillatus</name>
    <dbReference type="NCBI Taxonomy" id="66427"/>
    <lineage>
        <taxon>Bacteria</taxon>
        <taxon>Bacillati</taxon>
        <taxon>Actinomycetota</taxon>
        <taxon>Actinomycetes</taxon>
        <taxon>Kitasatosporales</taxon>
        <taxon>Streptomycetaceae</taxon>
        <taxon>Streptomyces</taxon>
    </lineage>
</organism>
<evidence type="ECO:0000259" key="1">
    <source>
        <dbReference type="Pfam" id="PF12867"/>
    </source>
</evidence>
<dbReference type="PANTHER" id="PTHR39473">
    <property type="match status" value="1"/>
</dbReference>
<protein>
    <submittedName>
        <fullName evidence="2">Putative damage-inducible protein DinB</fullName>
    </submittedName>
</protein>
<feature type="domain" description="DinB-like" evidence="1">
    <location>
        <begin position="15"/>
        <end position="141"/>
    </location>
</feature>
<reference evidence="2 3" key="1">
    <citation type="submission" date="2020-08" db="EMBL/GenBank/DDBJ databases">
        <title>Genomic Encyclopedia of Type Strains, Phase III (KMG-III): the genomes of soil and plant-associated and newly described type strains.</title>
        <authorList>
            <person name="Whitman W."/>
        </authorList>
    </citation>
    <scope>NUCLEOTIDE SEQUENCE [LARGE SCALE GENOMIC DNA]</scope>
    <source>
        <strain evidence="2 3">CECT 3266</strain>
    </source>
</reference>
<dbReference type="PANTHER" id="PTHR39473:SF1">
    <property type="entry name" value="DINB-LIKE DOMAIN-CONTAINING PROTEIN"/>
    <property type="match status" value="1"/>
</dbReference>
<dbReference type="EMBL" id="JACHJH010000003">
    <property type="protein sequence ID" value="MBB4893130.1"/>
    <property type="molecule type" value="Genomic_DNA"/>
</dbReference>
<dbReference type="InterPro" id="IPR024775">
    <property type="entry name" value="DinB-like"/>
</dbReference>
<dbReference type="Gene3D" id="1.20.120.450">
    <property type="entry name" value="dinb family like domain"/>
    <property type="match status" value="1"/>
</dbReference>
<evidence type="ECO:0000313" key="2">
    <source>
        <dbReference type="EMBL" id="MBB4893130.1"/>
    </source>
</evidence>